<comment type="caution">
    <text evidence="5">The sequence shown here is derived from an EMBL/GenBank/DDBJ whole genome shotgun (WGS) entry which is preliminary data.</text>
</comment>
<dbReference type="InterPro" id="IPR050469">
    <property type="entry name" value="Diguanylate_Cyclase"/>
</dbReference>
<dbReference type="GO" id="GO:0052621">
    <property type="term" value="F:diguanylate cyclase activity"/>
    <property type="evidence" value="ECO:0007669"/>
    <property type="project" value="UniProtKB-EC"/>
</dbReference>
<feature type="transmembrane region" description="Helical" evidence="3">
    <location>
        <begin position="184"/>
        <end position="205"/>
    </location>
</feature>
<reference evidence="6" key="1">
    <citation type="journal article" date="2019" name="Int. J. Syst. Evol. Microbiol.">
        <title>The Global Catalogue of Microorganisms (GCM) 10K type strain sequencing project: providing services to taxonomists for standard genome sequencing and annotation.</title>
        <authorList>
            <consortium name="The Broad Institute Genomics Platform"/>
            <consortium name="The Broad Institute Genome Sequencing Center for Infectious Disease"/>
            <person name="Wu L."/>
            <person name="Ma J."/>
        </authorList>
    </citation>
    <scope>NUCLEOTIDE SEQUENCE [LARGE SCALE GENOMIC DNA]</scope>
    <source>
        <strain evidence="6">CGMCC 1.16026</strain>
    </source>
</reference>
<dbReference type="Gene3D" id="3.30.70.270">
    <property type="match status" value="1"/>
</dbReference>
<evidence type="ECO:0000256" key="3">
    <source>
        <dbReference type="SAM" id="Phobius"/>
    </source>
</evidence>
<proteinExistence type="predicted"/>
<feature type="transmembrane region" description="Helical" evidence="3">
    <location>
        <begin position="93"/>
        <end position="113"/>
    </location>
</feature>
<keyword evidence="3" id="KW-1133">Transmembrane helix</keyword>
<evidence type="ECO:0000256" key="2">
    <source>
        <dbReference type="ARBA" id="ARBA00034247"/>
    </source>
</evidence>
<keyword evidence="3" id="KW-0812">Transmembrane</keyword>
<dbReference type="CDD" id="cd01949">
    <property type="entry name" value="GGDEF"/>
    <property type="match status" value="1"/>
</dbReference>
<dbReference type="PANTHER" id="PTHR45138">
    <property type="entry name" value="REGULATORY COMPONENTS OF SENSORY TRANSDUCTION SYSTEM"/>
    <property type="match status" value="1"/>
</dbReference>
<sequence length="385" mass="42295">MDPQTVVWLAIILFALSSVSFLLIHLSNQRLRGVGWLAATFFAGLLGWGTSAAQPLPLWARQFAGDFFTLLGFVLMHVAVMEMMTKRKPVPSVGILLLIAVCVIDGGVALHLLPNAARSLMPLTLVIKCVRTTYLLLRAAHDEETLPAWFSSAVFIAFGLFQLVRFGMLVSAGLHHRPQSDGLLVAHQVALLVASLTIASSFFWMSNVQLSMQLQLMAGTDPLTRLYNRRTFLNVCDKELSTAIQRHRPFSVLMIDLDHFKKINDEFGHAVGDSALVAVVEAMQAAVRGSDTLARWGGEEFSALLPQADMSSARIAAERVRSNVEKLLVPLALQINSPRSLQLTVSIGLASYQAGDTVESLMQRADEHLYRAKQRGRNCVFPSST</sequence>
<dbReference type="Proteomes" id="UP001596391">
    <property type="component" value="Unassembled WGS sequence"/>
</dbReference>
<keyword evidence="5" id="KW-0548">Nucleotidyltransferase</keyword>
<dbReference type="InterPro" id="IPR029787">
    <property type="entry name" value="Nucleotide_cyclase"/>
</dbReference>
<dbReference type="NCBIfam" id="TIGR00254">
    <property type="entry name" value="GGDEF"/>
    <property type="match status" value="1"/>
</dbReference>
<gene>
    <name evidence="5" type="ORF">ACFQBQ_12580</name>
</gene>
<name>A0ABW1ZA89_9BACT</name>
<keyword evidence="3" id="KW-0472">Membrane</keyword>
<feature type="transmembrane region" description="Helical" evidence="3">
    <location>
        <begin position="33"/>
        <end position="51"/>
    </location>
</feature>
<dbReference type="PROSITE" id="PS50887">
    <property type="entry name" value="GGDEF"/>
    <property type="match status" value="1"/>
</dbReference>
<evidence type="ECO:0000313" key="6">
    <source>
        <dbReference type="Proteomes" id="UP001596391"/>
    </source>
</evidence>
<dbReference type="SMART" id="SM00267">
    <property type="entry name" value="GGDEF"/>
    <property type="match status" value="1"/>
</dbReference>
<organism evidence="5 6">
    <name type="scientific">Granulicella cerasi</name>
    <dbReference type="NCBI Taxonomy" id="741063"/>
    <lineage>
        <taxon>Bacteria</taxon>
        <taxon>Pseudomonadati</taxon>
        <taxon>Acidobacteriota</taxon>
        <taxon>Terriglobia</taxon>
        <taxon>Terriglobales</taxon>
        <taxon>Acidobacteriaceae</taxon>
        <taxon>Granulicella</taxon>
    </lineage>
</organism>
<dbReference type="EMBL" id="JBHSWI010000001">
    <property type="protein sequence ID" value="MFC6646405.1"/>
    <property type="molecule type" value="Genomic_DNA"/>
</dbReference>
<keyword evidence="6" id="KW-1185">Reference proteome</keyword>
<dbReference type="Pfam" id="PF00990">
    <property type="entry name" value="GGDEF"/>
    <property type="match status" value="1"/>
</dbReference>
<dbReference type="PANTHER" id="PTHR45138:SF9">
    <property type="entry name" value="DIGUANYLATE CYCLASE DGCM-RELATED"/>
    <property type="match status" value="1"/>
</dbReference>
<evidence type="ECO:0000313" key="5">
    <source>
        <dbReference type="EMBL" id="MFC6646405.1"/>
    </source>
</evidence>
<dbReference type="InterPro" id="IPR043128">
    <property type="entry name" value="Rev_trsase/Diguanyl_cyclase"/>
</dbReference>
<dbReference type="EC" id="2.7.7.65" evidence="1"/>
<evidence type="ECO:0000256" key="1">
    <source>
        <dbReference type="ARBA" id="ARBA00012528"/>
    </source>
</evidence>
<feature type="transmembrane region" description="Helical" evidence="3">
    <location>
        <begin position="149"/>
        <end position="172"/>
    </location>
</feature>
<accession>A0ABW1ZA89</accession>
<feature type="domain" description="GGDEF" evidence="4">
    <location>
        <begin position="248"/>
        <end position="385"/>
    </location>
</feature>
<feature type="transmembrane region" description="Helical" evidence="3">
    <location>
        <begin position="6"/>
        <end position="26"/>
    </location>
</feature>
<dbReference type="RefSeq" id="WP_390235407.1">
    <property type="nucleotide sequence ID" value="NZ_JBHSWI010000001.1"/>
</dbReference>
<comment type="catalytic activity">
    <reaction evidence="2">
        <text>2 GTP = 3',3'-c-di-GMP + 2 diphosphate</text>
        <dbReference type="Rhea" id="RHEA:24898"/>
        <dbReference type="ChEBI" id="CHEBI:33019"/>
        <dbReference type="ChEBI" id="CHEBI:37565"/>
        <dbReference type="ChEBI" id="CHEBI:58805"/>
        <dbReference type="EC" id="2.7.7.65"/>
    </reaction>
</comment>
<keyword evidence="5" id="KW-0808">Transferase</keyword>
<protein>
    <recommendedName>
        <fullName evidence="1">diguanylate cyclase</fullName>
        <ecNumber evidence="1">2.7.7.65</ecNumber>
    </recommendedName>
</protein>
<evidence type="ECO:0000259" key="4">
    <source>
        <dbReference type="PROSITE" id="PS50887"/>
    </source>
</evidence>
<feature type="transmembrane region" description="Helical" evidence="3">
    <location>
        <begin position="63"/>
        <end position="81"/>
    </location>
</feature>
<dbReference type="SUPFAM" id="SSF55073">
    <property type="entry name" value="Nucleotide cyclase"/>
    <property type="match status" value="1"/>
</dbReference>
<dbReference type="InterPro" id="IPR000160">
    <property type="entry name" value="GGDEF_dom"/>
</dbReference>